<evidence type="ECO:0000313" key="4">
    <source>
        <dbReference type="Proteomes" id="UP001642482"/>
    </source>
</evidence>
<name>A0ABP0CN21_9PEZI</name>
<feature type="domain" description="SMP" evidence="2">
    <location>
        <begin position="7"/>
        <end position="42"/>
    </location>
</feature>
<accession>A0ABP0CN21</accession>
<proteinExistence type="predicted"/>
<sequence>MPNQMSQSDASRIQSTQAKAGRDMSSGGFAARAQSAAANNANTANTSNTANSGSTGVNNKK</sequence>
<dbReference type="EMBL" id="CAWUHD010000120">
    <property type="protein sequence ID" value="CAK7233291.1"/>
    <property type="molecule type" value="Genomic_DNA"/>
</dbReference>
<evidence type="ECO:0000256" key="1">
    <source>
        <dbReference type="SAM" id="MobiDB-lite"/>
    </source>
</evidence>
<organism evidence="3 4">
    <name type="scientific">Sporothrix eucalyptigena</name>
    <dbReference type="NCBI Taxonomy" id="1812306"/>
    <lineage>
        <taxon>Eukaryota</taxon>
        <taxon>Fungi</taxon>
        <taxon>Dikarya</taxon>
        <taxon>Ascomycota</taxon>
        <taxon>Pezizomycotina</taxon>
        <taxon>Sordariomycetes</taxon>
        <taxon>Sordariomycetidae</taxon>
        <taxon>Ophiostomatales</taxon>
        <taxon>Ophiostomataceae</taxon>
        <taxon>Sporothrix</taxon>
    </lineage>
</organism>
<dbReference type="Proteomes" id="UP001642482">
    <property type="component" value="Unassembled WGS sequence"/>
</dbReference>
<feature type="compositionally biased region" description="Low complexity" evidence="1">
    <location>
        <begin position="25"/>
        <end position="61"/>
    </location>
</feature>
<dbReference type="InterPro" id="IPR007011">
    <property type="entry name" value="LEA_SMP_dom"/>
</dbReference>
<comment type="caution">
    <text evidence="3">The sequence shown here is derived from an EMBL/GenBank/DDBJ whole genome shotgun (WGS) entry which is preliminary data.</text>
</comment>
<reference evidence="3 4" key="1">
    <citation type="submission" date="2024-01" db="EMBL/GenBank/DDBJ databases">
        <authorList>
            <person name="Allen C."/>
            <person name="Tagirdzhanova G."/>
        </authorList>
    </citation>
    <scope>NUCLEOTIDE SEQUENCE [LARGE SCALE GENOMIC DNA]</scope>
</reference>
<feature type="region of interest" description="Disordered" evidence="1">
    <location>
        <begin position="1"/>
        <end position="61"/>
    </location>
</feature>
<evidence type="ECO:0000259" key="2">
    <source>
        <dbReference type="Pfam" id="PF04927"/>
    </source>
</evidence>
<gene>
    <name evidence="3" type="ORF">SEUCBS140593_008554</name>
</gene>
<protein>
    <recommendedName>
        <fullName evidence="2">SMP domain-containing protein</fullName>
    </recommendedName>
</protein>
<keyword evidence="4" id="KW-1185">Reference proteome</keyword>
<feature type="compositionally biased region" description="Polar residues" evidence="1">
    <location>
        <begin position="1"/>
        <end position="18"/>
    </location>
</feature>
<evidence type="ECO:0000313" key="3">
    <source>
        <dbReference type="EMBL" id="CAK7233291.1"/>
    </source>
</evidence>
<dbReference type="Pfam" id="PF04927">
    <property type="entry name" value="SMP"/>
    <property type="match status" value="1"/>
</dbReference>